<dbReference type="EMBL" id="DVAB01000015">
    <property type="protein sequence ID" value="HIK00191.1"/>
    <property type="molecule type" value="Genomic_DNA"/>
</dbReference>
<gene>
    <name evidence="1" type="ORF">H1016_01490</name>
</gene>
<organism evidence="1 2">
    <name type="scientific">Candidatus Naiadarchaeum limnaeum</name>
    <dbReference type="NCBI Taxonomy" id="2756139"/>
    <lineage>
        <taxon>Archaea</taxon>
        <taxon>Candidatus Undinarchaeota</taxon>
        <taxon>Candidatus Undinarchaeia</taxon>
        <taxon>Candidatus Naiadarchaeales</taxon>
        <taxon>Candidatus Naiadarchaeaceae</taxon>
        <taxon>Candidatus Naiadarchaeum</taxon>
    </lineage>
</organism>
<evidence type="ECO:0000313" key="1">
    <source>
        <dbReference type="EMBL" id="HIK00191.1"/>
    </source>
</evidence>
<comment type="caution">
    <text evidence="1">The sequence shown here is derived from an EMBL/GenBank/DDBJ whole genome shotgun (WGS) entry which is preliminary data.</text>
</comment>
<accession>A0A832V153</accession>
<dbReference type="Proteomes" id="UP000646946">
    <property type="component" value="Unassembled WGS sequence"/>
</dbReference>
<name>A0A832V153_9ARCH</name>
<proteinExistence type="predicted"/>
<dbReference type="AlphaFoldDB" id="A0A832V153"/>
<protein>
    <submittedName>
        <fullName evidence="1">Uncharacterized protein</fullName>
    </submittedName>
</protein>
<keyword evidence="2" id="KW-1185">Reference proteome</keyword>
<sequence>MAKIILPDTIFGISVDGAMEREKTAQPTSKQPIIKAPAQNLNGFVYVPSLNLHIAEKRELTGKTWNKAVEQIYTQGIIVGGMRAEMPTPYEFMVFINDLIADRIPIPQEKAKEILDDILKIGDYRGNHLNAKFVFDDKGFNKFGIETIIFDSAGKPYKETEPLGSCLFKDEYADITKFNKQGLLTHSSDLQNYAQGKNLYAYYPELNGVARADAVSCRVDLYCDGRPGDRNASLGVRFVLRAKK</sequence>
<reference evidence="1 2" key="1">
    <citation type="journal article" name="Nat. Commun.">
        <title>Undinarchaeota illuminate DPANN phylogeny and the impact of gene transfer on archaeal evolution.</title>
        <authorList>
            <person name="Dombrowski N."/>
            <person name="Williams T.A."/>
            <person name="Sun J."/>
            <person name="Woodcroft B.J."/>
            <person name="Lee J.H."/>
            <person name="Minh B.Q."/>
            <person name="Rinke C."/>
            <person name="Spang A."/>
        </authorList>
    </citation>
    <scope>NUCLEOTIDE SEQUENCE [LARGE SCALE GENOMIC DNA]</scope>
    <source>
        <strain evidence="1">MAG_bin1129</strain>
    </source>
</reference>
<evidence type="ECO:0000313" key="2">
    <source>
        <dbReference type="Proteomes" id="UP000646946"/>
    </source>
</evidence>